<dbReference type="Proteomes" id="UP000299102">
    <property type="component" value="Unassembled WGS sequence"/>
</dbReference>
<comment type="caution">
    <text evidence="1">The sequence shown here is derived from an EMBL/GenBank/DDBJ whole genome shotgun (WGS) entry which is preliminary data.</text>
</comment>
<name>A0A4C1W8M8_EUMVA</name>
<keyword evidence="2" id="KW-1185">Reference proteome</keyword>
<accession>A0A4C1W8M8</accession>
<evidence type="ECO:0000313" key="2">
    <source>
        <dbReference type="Proteomes" id="UP000299102"/>
    </source>
</evidence>
<organism evidence="1 2">
    <name type="scientific">Eumeta variegata</name>
    <name type="common">Bagworm moth</name>
    <name type="synonym">Eumeta japonica</name>
    <dbReference type="NCBI Taxonomy" id="151549"/>
    <lineage>
        <taxon>Eukaryota</taxon>
        <taxon>Metazoa</taxon>
        <taxon>Ecdysozoa</taxon>
        <taxon>Arthropoda</taxon>
        <taxon>Hexapoda</taxon>
        <taxon>Insecta</taxon>
        <taxon>Pterygota</taxon>
        <taxon>Neoptera</taxon>
        <taxon>Endopterygota</taxon>
        <taxon>Lepidoptera</taxon>
        <taxon>Glossata</taxon>
        <taxon>Ditrysia</taxon>
        <taxon>Tineoidea</taxon>
        <taxon>Psychidae</taxon>
        <taxon>Oiketicinae</taxon>
        <taxon>Eumeta</taxon>
    </lineage>
</organism>
<dbReference type="AlphaFoldDB" id="A0A4C1W8M8"/>
<dbReference type="OrthoDB" id="7382669at2759"/>
<reference evidence="1 2" key="1">
    <citation type="journal article" date="2019" name="Commun. Biol.">
        <title>The bagworm genome reveals a unique fibroin gene that provides high tensile strength.</title>
        <authorList>
            <person name="Kono N."/>
            <person name="Nakamura H."/>
            <person name="Ohtoshi R."/>
            <person name="Tomita M."/>
            <person name="Numata K."/>
            <person name="Arakawa K."/>
        </authorList>
    </citation>
    <scope>NUCLEOTIDE SEQUENCE [LARGE SCALE GENOMIC DNA]</scope>
</reference>
<proteinExistence type="predicted"/>
<evidence type="ECO:0000313" key="1">
    <source>
        <dbReference type="EMBL" id="GBP47260.1"/>
    </source>
</evidence>
<sequence length="171" mass="19426">MDSKRLKDFLTEHGHLDLLWDFEVYCSSSAPCAFVSVWFGRVKLHVMRSSLLRTQRPTMTFMTKAYRSMSTHALLVLAGALPADLEVIRCGKVESKRGDKTNREIDALKQRTLDSACLPCRSDRKARMKEVNCIPFFRTSGKKWAVISVNPTTAVRRFSLATDTFGKDSMK</sequence>
<gene>
    <name evidence="1" type="ORF">EVAR_38024_1</name>
</gene>
<dbReference type="EMBL" id="BGZK01000499">
    <property type="protein sequence ID" value="GBP47260.1"/>
    <property type="molecule type" value="Genomic_DNA"/>
</dbReference>
<protein>
    <submittedName>
        <fullName evidence="1">Uncharacterized protein</fullName>
    </submittedName>
</protein>